<sequence length="179" mass="20305">MVAGQPFYGEWTALLILLETGTTTKLVLVDYKVNSGFGNQNIYDLTKPQVAPKKSQLLINMLVKGKPVFALYESFEIGSEAYKYILRISTSASGNVSVPNSFGHYHNNMKFSTYDSDNDRNSRSCSQIYGNSGWWFNTCHVTLLTGVYDLKKPHTGGIVWRWNDKTVPSFVEMKIRRKD</sequence>
<reference evidence="2" key="1">
    <citation type="submission" date="2021-01" db="UniProtKB">
        <authorList>
            <consortium name="EnsemblMetazoa"/>
        </authorList>
    </citation>
    <scope>IDENTIFICATION</scope>
</reference>
<dbReference type="InterPro" id="IPR036056">
    <property type="entry name" value="Fibrinogen-like_C"/>
</dbReference>
<dbReference type="EnsemblMetazoa" id="CLYHEMT011530.1">
    <property type="protein sequence ID" value="CLYHEMP011530.1"/>
    <property type="gene ID" value="CLYHEMG011530"/>
</dbReference>
<dbReference type="PANTHER" id="PTHR19143:SF327">
    <property type="entry name" value="FI21813P1-RELATED"/>
    <property type="match status" value="1"/>
</dbReference>
<dbReference type="GO" id="GO:0005615">
    <property type="term" value="C:extracellular space"/>
    <property type="evidence" value="ECO:0007669"/>
    <property type="project" value="TreeGrafter"/>
</dbReference>
<evidence type="ECO:0000313" key="3">
    <source>
        <dbReference type="Proteomes" id="UP000594262"/>
    </source>
</evidence>
<dbReference type="SMART" id="SM00186">
    <property type="entry name" value="FBG"/>
    <property type="match status" value="1"/>
</dbReference>
<dbReference type="PANTHER" id="PTHR19143">
    <property type="entry name" value="FIBRINOGEN/TENASCIN/ANGIOPOEITIN"/>
    <property type="match status" value="1"/>
</dbReference>
<dbReference type="InterPro" id="IPR014716">
    <property type="entry name" value="Fibrinogen_a/b/g_C_1"/>
</dbReference>
<proteinExistence type="predicted"/>
<dbReference type="EnsemblMetazoa" id="CLYHEMT011530.2">
    <property type="protein sequence ID" value="CLYHEMP011530.2"/>
    <property type="gene ID" value="CLYHEMG011530"/>
</dbReference>
<dbReference type="InterPro" id="IPR050373">
    <property type="entry name" value="Fibrinogen_C-term_domain"/>
</dbReference>
<evidence type="ECO:0000259" key="1">
    <source>
        <dbReference type="PROSITE" id="PS51406"/>
    </source>
</evidence>
<keyword evidence="3" id="KW-1185">Reference proteome</keyword>
<dbReference type="InterPro" id="IPR002181">
    <property type="entry name" value="Fibrinogen_a/b/g_C_dom"/>
</dbReference>
<accession>A0A7M5VC94</accession>
<dbReference type="GeneID" id="136805343"/>
<dbReference type="Gene3D" id="3.90.215.10">
    <property type="entry name" value="Gamma Fibrinogen, chain A, domain 1"/>
    <property type="match status" value="1"/>
</dbReference>
<feature type="domain" description="Fibrinogen C-terminal" evidence="1">
    <location>
        <begin position="38"/>
        <end position="179"/>
    </location>
</feature>
<dbReference type="Proteomes" id="UP000594262">
    <property type="component" value="Unplaced"/>
</dbReference>
<dbReference type="OrthoDB" id="5971146at2759"/>
<evidence type="ECO:0000313" key="2">
    <source>
        <dbReference type="EnsemblMetazoa" id="CLYHEMP011530.2"/>
    </source>
</evidence>
<dbReference type="AlphaFoldDB" id="A0A7M5VC94"/>
<dbReference type="PROSITE" id="PS51406">
    <property type="entry name" value="FIBRINOGEN_C_2"/>
    <property type="match status" value="1"/>
</dbReference>
<dbReference type="Pfam" id="PF00147">
    <property type="entry name" value="Fibrinogen_C"/>
    <property type="match status" value="1"/>
</dbReference>
<dbReference type="SUPFAM" id="SSF56496">
    <property type="entry name" value="Fibrinogen C-terminal domain-like"/>
    <property type="match status" value="1"/>
</dbReference>
<protein>
    <recommendedName>
        <fullName evidence="1">Fibrinogen C-terminal domain-containing protein</fullName>
    </recommendedName>
</protein>
<organism evidence="2 3">
    <name type="scientific">Clytia hemisphaerica</name>
    <dbReference type="NCBI Taxonomy" id="252671"/>
    <lineage>
        <taxon>Eukaryota</taxon>
        <taxon>Metazoa</taxon>
        <taxon>Cnidaria</taxon>
        <taxon>Hydrozoa</taxon>
        <taxon>Hydroidolina</taxon>
        <taxon>Leptothecata</taxon>
        <taxon>Obeliida</taxon>
        <taxon>Clytiidae</taxon>
        <taxon>Clytia</taxon>
    </lineage>
</organism>
<dbReference type="RefSeq" id="XP_066918036.1">
    <property type="nucleotide sequence ID" value="XM_067061935.1"/>
</dbReference>
<name>A0A7M5VC94_9CNID</name>